<keyword evidence="1" id="KW-0805">Transcription regulation</keyword>
<dbReference type="PANTHER" id="PTHR47893:SF1">
    <property type="entry name" value="REGULATORY PROTEIN PCHR"/>
    <property type="match status" value="1"/>
</dbReference>
<accession>A0ABM8B113</accession>
<gene>
    <name evidence="5" type="ORF">SYK_16140</name>
</gene>
<feature type="domain" description="HTH araC/xylS-type" evidence="4">
    <location>
        <begin position="201"/>
        <end position="299"/>
    </location>
</feature>
<dbReference type="PRINTS" id="PR00032">
    <property type="entry name" value="HTHARAC"/>
</dbReference>
<dbReference type="Gene3D" id="1.10.10.60">
    <property type="entry name" value="Homeodomain-like"/>
    <property type="match status" value="1"/>
</dbReference>
<dbReference type="SMART" id="SM00342">
    <property type="entry name" value="HTH_ARAC"/>
    <property type="match status" value="1"/>
</dbReference>
<name>A0ABM8B113_9BACT</name>
<reference evidence="5 6" key="1">
    <citation type="submission" date="2022-08" db="EMBL/GenBank/DDBJ databases">
        <title>Genome Sequence of the sulphate-reducing bacterium, Pseudodesulfovibrio sp. SYK.</title>
        <authorList>
            <person name="Kondo R."/>
            <person name="Kataoka T."/>
        </authorList>
    </citation>
    <scope>NUCLEOTIDE SEQUENCE [LARGE SCALE GENOMIC DNA]</scope>
    <source>
        <strain evidence="5 6">SYK</strain>
    </source>
</reference>
<evidence type="ECO:0000313" key="5">
    <source>
        <dbReference type="EMBL" id="BDQ37254.1"/>
    </source>
</evidence>
<evidence type="ECO:0000256" key="1">
    <source>
        <dbReference type="ARBA" id="ARBA00023015"/>
    </source>
</evidence>
<dbReference type="PROSITE" id="PS01124">
    <property type="entry name" value="HTH_ARAC_FAMILY_2"/>
    <property type="match status" value="1"/>
</dbReference>
<organism evidence="5 6">
    <name type="scientific">Pseudodesulfovibrio nedwellii</name>
    <dbReference type="NCBI Taxonomy" id="2973072"/>
    <lineage>
        <taxon>Bacteria</taxon>
        <taxon>Pseudomonadati</taxon>
        <taxon>Thermodesulfobacteriota</taxon>
        <taxon>Desulfovibrionia</taxon>
        <taxon>Desulfovibrionales</taxon>
        <taxon>Desulfovibrionaceae</taxon>
    </lineage>
</organism>
<dbReference type="Pfam" id="PF12833">
    <property type="entry name" value="HTH_18"/>
    <property type="match status" value="1"/>
</dbReference>
<dbReference type="InterPro" id="IPR018060">
    <property type="entry name" value="HTH_AraC"/>
</dbReference>
<proteinExistence type="predicted"/>
<evidence type="ECO:0000259" key="4">
    <source>
        <dbReference type="PROSITE" id="PS01124"/>
    </source>
</evidence>
<evidence type="ECO:0000256" key="3">
    <source>
        <dbReference type="ARBA" id="ARBA00023163"/>
    </source>
</evidence>
<dbReference type="InterPro" id="IPR020449">
    <property type="entry name" value="Tscrpt_reg_AraC-type_HTH"/>
</dbReference>
<protein>
    <recommendedName>
        <fullName evidence="4">HTH araC/xylS-type domain-containing protein</fullName>
    </recommendedName>
</protein>
<keyword evidence="6" id="KW-1185">Reference proteome</keyword>
<dbReference type="InterPro" id="IPR053142">
    <property type="entry name" value="PchR_regulatory_protein"/>
</dbReference>
<evidence type="ECO:0000313" key="6">
    <source>
        <dbReference type="Proteomes" id="UP001317742"/>
    </source>
</evidence>
<keyword evidence="3" id="KW-0804">Transcription</keyword>
<dbReference type="EMBL" id="AP026709">
    <property type="protein sequence ID" value="BDQ37254.1"/>
    <property type="molecule type" value="Genomic_DNA"/>
</dbReference>
<sequence length="307" mass="34864">MNIEDKKAWFGRLWQEEQLSEGLFVSVFDASLSHDFSLEFGKDNALIDFGFFLEGTFVNTVNSLARGPVEFENRAGEYGVGYVSEMNGSFHLPARRKTRVMHLHVLPSTLGEMLGWDLERVSPCLLKVLENKRNSAFVHHRRQTALVQAVANELFYSIKKRSDIKMYIEGKVLELLALALTDSPGMSAVPSVCPRLRDVLHAVREELEKNYASPPTLSEISAQYHMPIATVQAGFKTLFGMSVFAFVKEYRLQRAKLFFAEGNMNVSQVAWDIGYTNLSHFSAAYKKRFGVLPKAYLKSLREHLHTF</sequence>
<keyword evidence="2" id="KW-0238">DNA-binding</keyword>
<dbReference type="PANTHER" id="PTHR47893">
    <property type="entry name" value="REGULATORY PROTEIN PCHR"/>
    <property type="match status" value="1"/>
</dbReference>
<evidence type="ECO:0000256" key="2">
    <source>
        <dbReference type="ARBA" id="ARBA00023125"/>
    </source>
</evidence>
<dbReference type="Proteomes" id="UP001317742">
    <property type="component" value="Chromosome"/>
</dbReference>
<dbReference type="InterPro" id="IPR009057">
    <property type="entry name" value="Homeodomain-like_sf"/>
</dbReference>
<dbReference type="SUPFAM" id="SSF46689">
    <property type="entry name" value="Homeodomain-like"/>
    <property type="match status" value="1"/>
</dbReference>